<evidence type="ECO:0000256" key="1">
    <source>
        <dbReference type="SAM" id="MobiDB-lite"/>
    </source>
</evidence>
<comment type="caution">
    <text evidence="2">The sequence shown here is derived from an EMBL/GenBank/DDBJ whole genome shotgun (WGS) entry which is preliminary data.</text>
</comment>
<sequence length="212" mass="21859">MAGMVLLSGCGSMQVEVPADTTAPHPTPTSTPQQSTPPAAPVSISQPSTSSLPPRPVDIPLDGIDPCEVLTAQQRGELGFDRDPLLGSEPGFGDAATCSFRSSTAEVGARLSLMTDESMAVWTSDTAQVRTTPVVIAGFPGLVVRTPELDLSCNVAVDIAEGQHLDVLYRDDGANPPPPLNELCAGAKQVAEAAVTSLKDPEPSATTDSAEP</sequence>
<feature type="region of interest" description="Disordered" evidence="1">
    <location>
        <begin position="15"/>
        <end position="57"/>
    </location>
</feature>
<dbReference type="AlphaFoldDB" id="A0A368VQH6"/>
<gene>
    <name evidence="2" type="ORF">DFQ14_106228</name>
</gene>
<organism evidence="2 3">
    <name type="scientific">Halopolyspora algeriensis</name>
    <dbReference type="NCBI Taxonomy" id="1500506"/>
    <lineage>
        <taxon>Bacteria</taxon>
        <taxon>Bacillati</taxon>
        <taxon>Actinomycetota</taxon>
        <taxon>Actinomycetes</taxon>
        <taxon>Actinomycetes incertae sedis</taxon>
        <taxon>Halopolyspora</taxon>
    </lineage>
</organism>
<protein>
    <submittedName>
        <fullName evidence="2">Uncharacterized protein DUF3558</fullName>
    </submittedName>
</protein>
<reference evidence="2 3" key="1">
    <citation type="submission" date="2018-07" db="EMBL/GenBank/DDBJ databases">
        <title>Genomic Encyclopedia of Type Strains, Phase III (KMG-III): the genomes of soil and plant-associated and newly described type strains.</title>
        <authorList>
            <person name="Whitman W."/>
        </authorList>
    </citation>
    <scope>NUCLEOTIDE SEQUENCE [LARGE SCALE GENOMIC DNA]</scope>
    <source>
        <strain evidence="2 3">CECT 8575</strain>
    </source>
</reference>
<dbReference type="Proteomes" id="UP000253495">
    <property type="component" value="Unassembled WGS sequence"/>
</dbReference>
<accession>A0A368VQH6</accession>
<dbReference type="Pfam" id="PF12079">
    <property type="entry name" value="DUF3558"/>
    <property type="match status" value="1"/>
</dbReference>
<dbReference type="EMBL" id="QPJC01000006">
    <property type="protein sequence ID" value="RCW43748.1"/>
    <property type="molecule type" value="Genomic_DNA"/>
</dbReference>
<keyword evidence="3" id="KW-1185">Reference proteome</keyword>
<evidence type="ECO:0000313" key="3">
    <source>
        <dbReference type="Proteomes" id="UP000253495"/>
    </source>
</evidence>
<name>A0A368VQH6_9ACTN</name>
<feature type="compositionally biased region" description="Polar residues" evidence="1">
    <location>
        <begin position="43"/>
        <end position="52"/>
    </location>
</feature>
<feature type="compositionally biased region" description="Low complexity" evidence="1">
    <location>
        <begin position="18"/>
        <end position="37"/>
    </location>
</feature>
<evidence type="ECO:0000313" key="2">
    <source>
        <dbReference type="EMBL" id="RCW43748.1"/>
    </source>
</evidence>
<dbReference type="InterPro" id="IPR024520">
    <property type="entry name" value="DUF3558"/>
</dbReference>
<proteinExistence type="predicted"/>